<proteinExistence type="predicted"/>
<name>J0D7E2_AURST</name>
<sequence length="326" mass="35599">MRHGKAIRKREEVRDEPYGYVKVRVPRRTIDGLCGILGCDANDMRKVRVRGGGGIGMEVARSTVTCGCASAATRSRAGHECGPSILRDAQHISAMRLLEVDSNHLKALISLFGDAFRMHLEISFETVHQTAHIIDTLQLLRHCPTLVSLTCYVSNGRTTLNLHELSGRVRKLEYPSAPDAVLPRVWTSLVPTTIVNAVQACLTAWPLLCRCIPQPNFDSLGGIEVIVDQPVQALSPVSLGLPAQAAQLPWLRGVTIYVASPAITIPIAWLCSLVKSLNLRHVLPHLKVANTSIVGPLALLRGLVWTISDAQRADIITPLPVFQYQG</sequence>
<protein>
    <submittedName>
        <fullName evidence="1">Uncharacterized protein</fullName>
    </submittedName>
</protein>
<evidence type="ECO:0000313" key="1">
    <source>
        <dbReference type="EMBL" id="EJD35015.1"/>
    </source>
</evidence>
<dbReference type="EMBL" id="JH687909">
    <property type="protein sequence ID" value="EJD35015.1"/>
    <property type="molecule type" value="Genomic_DNA"/>
</dbReference>
<keyword evidence="2" id="KW-1185">Reference proteome</keyword>
<accession>J0D7E2</accession>
<dbReference type="AlphaFoldDB" id="J0D7E2"/>
<reference evidence="2" key="1">
    <citation type="journal article" date="2012" name="Science">
        <title>The Paleozoic origin of enzymatic lignin decomposition reconstructed from 31 fungal genomes.</title>
        <authorList>
            <person name="Floudas D."/>
            <person name="Binder M."/>
            <person name="Riley R."/>
            <person name="Barry K."/>
            <person name="Blanchette R.A."/>
            <person name="Henrissat B."/>
            <person name="Martinez A.T."/>
            <person name="Otillar R."/>
            <person name="Spatafora J.W."/>
            <person name="Yadav J.S."/>
            <person name="Aerts A."/>
            <person name="Benoit I."/>
            <person name="Boyd A."/>
            <person name="Carlson A."/>
            <person name="Copeland A."/>
            <person name="Coutinho P.M."/>
            <person name="de Vries R.P."/>
            <person name="Ferreira P."/>
            <person name="Findley K."/>
            <person name="Foster B."/>
            <person name="Gaskell J."/>
            <person name="Glotzer D."/>
            <person name="Gorecki P."/>
            <person name="Heitman J."/>
            <person name="Hesse C."/>
            <person name="Hori C."/>
            <person name="Igarashi K."/>
            <person name="Jurgens J.A."/>
            <person name="Kallen N."/>
            <person name="Kersten P."/>
            <person name="Kohler A."/>
            <person name="Kuees U."/>
            <person name="Kumar T.K.A."/>
            <person name="Kuo A."/>
            <person name="LaButti K."/>
            <person name="Larrondo L.F."/>
            <person name="Lindquist E."/>
            <person name="Ling A."/>
            <person name="Lombard V."/>
            <person name="Lucas S."/>
            <person name="Lundell T."/>
            <person name="Martin R."/>
            <person name="McLaughlin D.J."/>
            <person name="Morgenstern I."/>
            <person name="Morin E."/>
            <person name="Murat C."/>
            <person name="Nagy L.G."/>
            <person name="Nolan M."/>
            <person name="Ohm R.A."/>
            <person name="Patyshakuliyeva A."/>
            <person name="Rokas A."/>
            <person name="Ruiz-Duenas F.J."/>
            <person name="Sabat G."/>
            <person name="Salamov A."/>
            <person name="Samejima M."/>
            <person name="Schmutz J."/>
            <person name="Slot J.C."/>
            <person name="St John F."/>
            <person name="Stenlid J."/>
            <person name="Sun H."/>
            <person name="Sun S."/>
            <person name="Syed K."/>
            <person name="Tsang A."/>
            <person name="Wiebenga A."/>
            <person name="Young D."/>
            <person name="Pisabarro A."/>
            <person name="Eastwood D.C."/>
            <person name="Martin F."/>
            <person name="Cullen D."/>
            <person name="Grigoriev I.V."/>
            <person name="Hibbett D.S."/>
        </authorList>
    </citation>
    <scope>NUCLEOTIDE SEQUENCE [LARGE SCALE GENOMIC DNA]</scope>
    <source>
        <strain evidence="2">TFB10046</strain>
    </source>
</reference>
<gene>
    <name evidence="1" type="ORF">AURDEDRAFT_130854</name>
</gene>
<organism evidence="1 2">
    <name type="scientific">Auricularia subglabra (strain TFB-10046 / SS5)</name>
    <name type="common">White-rot fungus</name>
    <name type="synonym">Auricularia delicata (strain TFB10046)</name>
    <dbReference type="NCBI Taxonomy" id="717982"/>
    <lineage>
        <taxon>Eukaryota</taxon>
        <taxon>Fungi</taxon>
        <taxon>Dikarya</taxon>
        <taxon>Basidiomycota</taxon>
        <taxon>Agaricomycotina</taxon>
        <taxon>Agaricomycetes</taxon>
        <taxon>Auriculariales</taxon>
        <taxon>Auriculariaceae</taxon>
        <taxon>Auricularia</taxon>
    </lineage>
</organism>
<dbReference type="Proteomes" id="UP000006514">
    <property type="component" value="Unassembled WGS sequence"/>
</dbReference>
<dbReference type="KEGG" id="adl:AURDEDRAFT_130854"/>
<evidence type="ECO:0000313" key="2">
    <source>
        <dbReference type="Proteomes" id="UP000006514"/>
    </source>
</evidence>
<dbReference type="InParanoid" id="J0D7E2"/>